<dbReference type="RefSeq" id="WP_338247026.1">
    <property type="nucleotide sequence ID" value="NZ_BSRI01000001.1"/>
</dbReference>
<evidence type="ECO:0000313" key="5">
    <source>
        <dbReference type="EMBL" id="GLV53423.1"/>
    </source>
</evidence>
<dbReference type="SMART" id="SM00342">
    <property type="entry name" value="HTH_ARAC"/>
    <property type="match status" value="1"/>
</dbReference>
<comment type="caution">
    <text evidence="5">The sequence shown here is derived from an EMBL/GenBank/DDBJ whole genome shotgun (WGS) entry which is preliminary data.</text>
</comment>
<reference evidence="5 6" key="1">
    <citation type="submission" date="2023-02" db="EMBL/GenBank/DDBJ databases">
        <title>Dictyobacter halimunensis sp. nov., a new member of the class Ktedonobacteria from forest soil in a geothermal area.</title>
        <authorList>
            <person name="Rachmania M.K."/>
            <person name="Ningsih F."/>
            <person name="Sakai Y."/>
            <person name="Yabe S."/>
            <person name="Yokota A."/>
            <person name="Sjamsuridzal W."/>
        </authorList>
    </citation>
    <scope>NUCLEOTIDE SEQUENCE [LARGE SCALE GENOMIC DNA]</scope>
    <source>
        <strain evidence="5 6">S3.2.2.5</strain>
    </source>
</reference>
<dbReference type="Gene3D" id="1.10.10.60">
    <property type="entry name" value="Homeodomain-like"/>
    <property type="match status" value="2"/>
</dbReference>
<dbReference type="EMBL" id="BSRI01000001">
    <property type="protein sequence ID" value="GLV53423.1"/>
    <property type="molecule type" value="Genomic_DNA"/>
</dbReference>
<dbReference type="Pfam" id="PF12833">
    <property type="entry name" value="HTH_18"/>
    <property type="match status" value="1"/>
</dbReference>
<evidence type="ECO:0000313" key="6">
    <source>
        <dbReference type="Proteomes" id="UP001344906"/>
    </source>
</evidence>
<evidence type="ECO:0000259" key="4">
    <source>
        <dbReference type="PROSITE" id="PS01124"/>
    </source>
</evidence>
<dbReference type="InterPro" id="IPR018060">
    <property type="entry name" value="HTH_AraC"/>
</dbReference>
<evidence type="ECO:0000256" key="3">
    <source>
        <dbReference type="ARBA" id="ARBA00023163"/>
    </source>
</evidence>
<dbReference type="PANTHER" id="PTHR46796">
    <property type="entry name" value="HTH-TYPE TRANSCRIPTIONAL ACTIVATOR RHAS-RELATED"/>
    <property type="match status" value="1"/>
</dbReference>
<evidence type="ECO:0000256" key="1">
    <source>
        <dbReference type="ARBA" id="ARBA00023015"/>
    </source>
</evidence>
<keyword evidence="6" id="KW-1185">Reference proteome</keyword>
<sequence>MSSNENSHASADKKIYEVSSNSILHERAQQYYWEGLAPLSIKTFFGGRALYTLGKGYYAVDDASYLIVNQNQPYAITIEAPQNVESFCLFFEAGLAEEVYRSLVTPTRDLLDNPEPERIIPLHFFERTYRHSDSVSPLLLSLRTRISRGNYEQAWLDERFHELLQQLLQVHLHVYEEIETLPALRVSTRQELYRRLYRAREYAIAYLERSVTLREMALVAELSPNHFLRMFKHLFRQTPHQFLIQQRIERARILLTTTDLPITEICLSLGFESMGSFSWLFHQRVGCSPKTYRTQKK</sequence>
<dbReference type="InterPro" id="IPR050204">
    <property type="entry name" value="AraC_XylS_family_regulators"/>
</dbReference>
<feature type="domain" description="HTH araC/xylS-type" evidence="4">
    <location>
        <begin position="197"/>
        <end position="295"/>
    </location>
</feature>
<protein>
    <recommendedName>
        <fullName evidence="4">HTH araC/xylS-type domain-containing protein</fullName>
    </recommendedName>
</protein>
<dbReference type="Proteomes" id="UP001344906">
    <property type="component" value="Unassembled WGS sequence"/>
</dbReference>
<keyword evidence="2" id="KW-0238">DNA-binding</keyword>
<dbReference type="InterPro" id="IPR009057">
    <property type="entry name" value="Homeodomain-like_sf"/>
</dbReference>
<proteinExistence type="predicted"/>
<keyword evidence="1" id="KW-0805">Transcription regulation</keyword>
<dbReference type="PROSITE" id="PS01124">
    <property type="entry name" value="HTH_ARAC_FAMILY_2"/>
    <property type="match status" value="1"/>
</dbReference>
<gene>
    <name evidence="5" type="ORF">KDH_02770</name>
</gene>
<evidence type="ECO:0000256" key="2">
    <source>
        <dbReference type="ARBA" id="ARBA00023125"/>
    </source>
</evidence>
<accession>A0ABQ6FLK4</accession>
<keyword evidence="3" id="KW-0804">Transcription</keyword>
<name>A0ABQ6FLK4_9CHLR</name>
<organism evidence="5 6">
    <name type="scientific">Dictyobacter halimunensis</name>
    <dbReference type="NCBI Taxonomy" id="3026934"/>
    <lineage>
        <taxon>Bacteria</taxon>
        <taxon>Bacillati</taxon>
        <taxon>Chloroflexota</taxon>
        <taxon>Ktedonobacteria</taxon>
        <taxon>Ktedonobacterales</taxon>
        <taxon>Dictyobacteraceae</taxon>
        <taxon>Dictyobacter</taxon>
    </lineage>
</organism>
<dbReference type="SUPFAM" id="SSF46689">
    <property type="entry name" value="Homeodomain-like"/>
    <property type="match status" value="2"/>
</dbReference>